<dbReference type="Pfam" id="PF13749">
    <property type="entry name" value="HATPase_c_4"/>
    <property type="match status" value="1"/>
</dbReference>
<dbReference type="Proteomes" id="UP000543579">
    <property type="component" value="Unassembled WGS sequence"/>
</dbReference>
<keyword evidence="3" id="KW-0347">Helicase</keyword>
<feature type="domain" description="Schlafen AlbA-2" evidence="2">
    <location>
        <begin position="13"/>
        <end position="131"/>
    </location>
</feature>
<dbReference type="GO" id="GO:0016787">
    <property type="term" value="F:hydrolase activity"/>
    <property type="evidence" value="ECO:0007669"/>
    <property type="project" value="UniProtKB-KW"/>
</dbReference>
<dbReference type="InterPro" id="IPR038461">
    <property type="entry name" value="Schlafen_AlbA_2_dom_sf"/>
</dbReference>
<dbReference type="SUPFAM" id="SSF46785">
    <property type="entry name" value="Winged helix' DNA-binding domain"/>
    <property type="match status" value="1"/>
</dbReference>
<dbReference type="Gene3D" id="3.30.565.60">
    <property type="match status" value="1"/>
</dbReference>
<proteinExistence type="predicted"/>
<dbReference type="InterPro" id="IPR007421">
    <property type="entry name" value="Schlafen_AlbA_2_dom"/>
</dbReference>
<reference evidence="3 4" key="1">
    <citation type="submission" date="2020-08" db="EMBL/GenBank/DDBJ databases">
        <title>Genomic Encyclopedia of Type Strains, Phase III (KMG-III): the genomes of soil and plant-associated and newly described type strains.</title>
        <authorList>
            <person name="Whitman W."/>
        </authorList>
    </citation>
    <scope>NUCLEOTIDE SEQUENCE [LARGE SCALE GENOMIC DNA]</scope>
    <source>
        <strain evidence="3 4">CECT 8356</strain>
    </source>
</reference>
<dbReference type="EMBL" id="JACHXY010000003">
    <property type="protein sequence ID" value="MBB3159234.1"/>
    <property type="molecule type" value="Genomic_DNA"/>
</dbReference>
<keyword evidence="3" id="KW-0378">Hydrolase</keyword>
<gene>
    <name evidence="3" type="ORF">FHS07_002952</name>
</gene>
<comment type="caution">
    <text evidence="3">The sequence shown here is derived from an EMBL/GenBank/DDBJ whole genome shotgun (WGS) entry which is preliminary data.</text>
</comment>
<dbReference type="RefSeq" id="WP_183420617.1">
    <property type="nucleotide sequence ID" value="NZ_JACHXY010000003.1"/>
</dbReference>
<dbReference type="EC" id="3.6.4.12" evidence="3"/>
<dbReference type="InterPro" id="IPR038475">
    <property type="entry name" value="RecG_C_sf"/>
</dbReference>
<evidence type="ECO:0000313" key="4">
    <source>
        <dbReference type="Proteomes" id="UP000543579"/>
    </source>
</evidence>
<protein>
    <submittedName>
        <fullName evidence="3">ATP-dependent DNA helicase RecG</fullName>
        <ecNumber evidence="3">3.6.4.12</ecNumber>
    </submittedName>
</protein>
<organism evidence="3 4">
    <name type="scientific">Microbacterium proteolyticum</name>
    <dbReference type="NCBI Taxonomy" id="1572644"/>
    <lineage>
        <taxon>Bacteria</taxon>
        <taxon>Bacillati</taxon>
        <taxon>Actinomycetota</taxon>
        <taxon>Actinomycetes</taxon>
        <taxon>Micrococcales</taxon>
        <taxon>Microbacteriaceae</taxon>
        <taxon>Microbacterium</taxon>
    </lineage>
</organism>
<name>A0A7W5GG20_9MICO</name>
<keyword evidence="3" id="KW-0067">ATP-binding</keyword>
<sequence length="600" mass="65443">MIRTLRDQRADNADVEAKASQTELSKSVKETLSAFANTKGGVLLLGVAETDGFAVVGVDNPAKVASDLASTCADAMEPPLRPHIEQIRIEDKWVVVAEIEELPTVEKPCFVKTKGMTKGSYVRVHDGDQPLSTYEVQMLIGNRTQPVYDTEVVSDANVDDALDADLTSTYVSRVRAQRPTATRGLTDDQVLIQSRLAARDEDVLRPTLAGLLALGRYPQQYFPQVMLTLVVYPTTDGQDLETGVRFEDNVALEGPIPVMVRDALIALRRHMSRRAVVNGVGRSDVWDYPETALREAVVNALVHRDLSPAARGTQVQIEMYPDRLSIRNPGGLYGPISVDKLSEAGTSDAAGMSSSRNAFLQRALEDVQLPDDNRTVCENRGSGIRTMLASLRAAGMSPPRFIDSISSFHVVVPKHALLDNPTIRWIASLGANGLTDSQCIALAMLRAGDTLDNARYRAATGLDSRVATNELQDLVVRGLVDQLGTRRWTEYRLATDDDTEAAELPTPASAPNVVDLIKTALREQDRSRQELQAMTAAPTQSVARALRMLREDGLVRIVGNIPSRSPKVRYELTPEAFGQEQLDFGSDETIGSAARGVSDD</sequence>
<evidence type="ECO:0000259" key="2">
    <source>
        <dbReference type="Pfam" id="PF04326"/>
    </source>
</evidence>
<dbReference type="Gene3D" id="3.30.950.30">
    <property type="entry name" value="Schlafen, AAA domain"/>
    <property type="match status" value="1"/>
</dbReference>
<dbReference type="InterPro" id="IPR036390">
    <property type="entry name" value="WH_DNA-bd_sf"/>
</dbReference>
<dbReference type="PANTHER" id="PTHR30595">
    <property type="entry name" value="GLPR-RELATED TRANSCRIPTIONAL REPRESSOR"/>
    <property type="match status" value="1"/>
</dbReference>
<feature type="region of interest" description="Disordered" evidence="1">
    <location>
        <begin position="579"/>
        <end position="600"/>
    </location>
</feature>
<dbReference type="PANTHER" id="PTHR30595:SF6">
    <property type="entry name" value="SCHLAFEN ALBA-2 DOMAIN-CONTAINING PROTEIN"/>
    <property type="match status" value="1"/>
</dbReference>
<keyword evidence="3" id="KW-0547">Nucleotide-binding</keyword>
<dbReference type="GO" id="GO:0003678">
    <property type="term" value="F:DNA helicase activity"/>
    <property type="evidence" value="ECO:0007669"/>
    <property type="project" value="UniProtKB-EC"/>
</dbReference>
<dbReference type="AlphaFoldDB" id="A0A7W5GG20"/>
<evidence type="ECO:0000256" key="1">
    <source>
        <dbReference type="SAM" id="MobiDB-lite"/>
    </source>
</evidence>
<dbReference type="Pfam" id="PF04326">
    <property type="entry name" value="SLFN_AlbA_2"/>
    <property type="match status" value="1"/>
</dbReference>
<accession>A0A7W5GG20</accession>
<evidence type="ECO:0000313" key="3">
    <source>
        <dbReference type="EMBL" id="MBB3159234.1"/>
    </source>
</evidence>